<reference evidence="2 3" key="1">
    <citation type="submission" date="2024-01" db="EMBL/GenBank/DDBJ databases">
        <title>Complete genome of Cladobotryum mycophilum ATHUM6906.</title>
        <authorList>
            <person name="Christinaki A.C."/>
            <person name="Myridakis A.I."/>
            <person name="Kouvelis V.N."/>
        </authorList>
    </citation>
    <scope>NUCLEOTIDE SEQUENCE [LARGE SCALE GENOMIC DNA]</scope>
    <source>
        <strain evidence="2 3">ATHUM6906</strain>
    </source>
</reference>
<proteinExistence type="predicted"/>
<dbReference type="GO" id="GO:0016787">
    <property type="term" value="F:hydrolase activity"/>
    <property type="evidence" value="ECO:0007669"/>
    <property type="project" value="UniProtKB-KW"/>
</dbReference>
<gene>
    <name evidence="2" type="ORF">PT974_01303</name>
</gene>
<keyword evidence="2" id="KW-0378">Hydrolase</keyword>
<name>A0ABR0T3K7_9HYPO</name>
<comment type="caution">
    <text evidence="2">The sequence shown here is derived from an EMBL/GenBank/DDBJ whole genome shotgun (WGS) entry which is preliminary data.</text>
</comment>
<protein>
    <submittedName>
        <fullName evidence="2">Alpha/beta hydrolase nvfD</fullName>
    </submittedName>
</protein>
<dbReference type="Proteomes" id="UP001338125">
    <property type="component" value="Unassembled WGS sequence"/>
</dbReference>
<evidence type="ECO:0000259" key="1">
    <source>
        <dbReference type="Pfam" id="PF12697"/>
    </source>
</evidence>
<dbReference type="PANTHER" id="PTHR37017">
    <property type="entry name" value="AB HYDROLASE-1 DOMAIN-CONTAINING PROTEIN-RELATED"/>
    <property type="match status" value="1"/>
</dbReference>
<dbReference type="SUPFAM" id="SSF53474">
    <property type="entry name" value="alpha/beta-Hydrolases"/>
    <property type="match status" value="1"/>
</dbReference>
<dbReference type="InterPro" id="IPR000073">
    <property type="entry name" value="AB_hydrolase_1"/>
</dbReference>
<dbReference type="Pfam" id="PF12697">
    <property type="entry name" value="Abhydrolase_6"/>
    <property type="match status" value="1"/>
</dbReference>
<dbReference type="Gene3D" id="3.40.50.1820">
    <property type="entry name" value="alpha/beta hydrolase"/>
    <property type="match status" value="1"/>
</dbReference>
<dbReference type="PANTHER" id="PTHR37017:SF8">
    <property type="entry name" value="AB HYDROLASE-1 DOMAIN-CONTAINING PROTEIN"/>
    <property type="match status" value="1"/>
</dbReference>
<organism evidence="2 3">
    <name type="scientific">Cladobotryum mycophilum</name>
    <dbReference type="NCBI Taxonomy" id="491253"/>
    <lineage>
        <taxon>Eukaryota</taxon>
        <taxon>Fungi</taxon>
        <taxon>Dikarya</taxon>
        <taxon>Ascomycota</taxon>
        <taxon>Pezizomycotina</taxon>
        <taxon>Sordariomycetes</taxon>
        <taxon>Hypocreomycetidae</taxon>
        <taxon>Hypocreales</taxon>
        <taxon>Hypocreaceae</taxon>
        <taxon>Cladobotryum</taxon>
    </lineage>
</organism>
<dbReference type="EMBL" id="JAVFKD010000001">
    <property type="protein sequence ID" value="KAK5998919.1"/>
    <property type="molecule type" value="Genomic_DNA"/>
</dbReference>
<evidence type="ECO:0000313" key="3">
    <source>
        <dbReference type="Proteomes" id="UP001338125"/>
    </source>
</evidence>
<dbReference type="InterPro" id="IPR052897">
    <property type="entry name" value="Sec-Metab_Biosynth_Hydrolase"/>
</dbReference>
<accession>A0ABR0T3K7</accession>
<evidence type="ECO:0000313" key="2">
    <source>
        <dbReference type="EMBL" id="KAK5998919.1"/>
    </source>
</evidence>
<feature type="domain" description="AB hydrolase-1" evidence="1">
    <location>
        <begin position="13"/>
        <end position="246"/>
    </location>
</feature>
<keyword evidence="3" id="KW-1185">Reference proteome</keyword>
<dbReference type="InterPro" id="IPR029058">
    <property type="entry name" value="AB_hydrolase_fold"/>
</dbReference>
<sequence length="269" mass="30403">MADSLHEKPTIAIVPGQWHIPEHYEDLITHLLNAGYPTRCVQLPSCNSPDPENQSVERDAQYIVQHLLQEDLNAGRDILVVMHSYGAVPGSVAIKGWSRDERLAMGYPGGIIGVVMMCGVLVPNDCASLEYLRLLGPWSIINNGQVEVRSEYFHPAALLYNRSDTDVAEWAVELLKPHSVNVLLTPVASPAWMEPFYDDRRAYISCHDDNCLPFAVQKEMLDGTNLVWRRMVLQTSDHTPWLSKPDHVYKFIDDLANRWRGQPTMSLTN</sequence>